<evidence type="ECO:0000256" key="1">
    <source>
        <dbReference type="ARBA" id="ARBA00023125"/>
    </source>
</evidence>
<dbReference type="PANTHER" id="PTHR30328">
    <property type="entry name" value="TRANSCRIPTIONAL REPRESSOR"/>
    <property type="match status" value="1"/>
</dbReference>
<dbReference type="RefSeq" id="WP_132016913.1">
    <property type="nucleotide sequence ID" value="NZ_SLUN01000043.1"/>
</dbReference>
<accession>A0A4R1QZ84</accession>
<comment type="caution">
    <text evidence="5">The sequence shown here is derived from an EMBL/GenBank/DDBJ whole genome shotgun (WGS) entry which is preliminary data.</text>
</comment>
<dbReference type="InterPro" id="IPR009057">
    <property type="entry name" value="Homeodomain-like_sf"/>
</dbReference>
<dbReference type="GO" id="GO:0003677">
    <property type="term" value="F:DNA binding"/>
    <property type="evidence" value="ECO:0007669"/>
    <property type="project" value="UniProtKB-UniRule"/>
</dbReference>
<keyword evidence="3" id="KW-1133">Transmembrane helix</keyword>
<gene>
    <name evidence="5" type="ORF">EDC14_104324</name>
</gene>
<evidence type="ECO:0000313" key="6">
    <source>
        <dbReference type="Proteomes" id="UP000295008"/>
    </source>
</evidence>
<protein>
    <submittedName>
        <fullName evidence="5">TetR family transcriptional regulator</fullName>
    </submittedName>
</protein>
<reference evidence="5 6" key="1">
    <citation type="submission" date="2019-03" db="EMBL/GenBank/DDBJ databases">
        <title>Genomic Encyclopedia of Type Strains, Phase IV (KMG-IV): sequencing the most valuable type-strain genomes for metagenomic binning, comparative biology and taxonomic classification.</title>
        <authorList>
            <person name="Goeker M."/>
        </authorList>
    </citation>
    <scope>NUCLEOTIDE SEQUENCE [LARGE SCALE GENOMIC DNA]</scope>
    <source>
        <strain evidence="5 6">LX-B</strain>
    </source>
</reference>
<evidence type="ECO:0000259" key="4">
    <source>
        <dbReference type="PROSITE" id="PS50977"/>
    </source>
</evidence>
<feature type="DNA-binding region" description="H-T-H motif" evidence="2">
    <location>
        <begin position="29"/>
        <end position="48"/>
    </location>
</feature>
<feature type="transmembrane region" description="Helical" evidence="3">
    <location>
        <begin position="142"/>
        <end position="165"/>
    </location>
</feature>
<evidence type="ECO:0000256" key="2">
    <source>
        <dbReference type="PROSITE-ProRule" id="PRU00335"/>
    </source>
</evidence>
<dbReference type="SUPFAM" id="SSF48498">
    <property type="entry name" value="Tetracyclin repressor-like, C-terminal domain"/>
    <property type="match status" value="1"/>
</dbReference>
<dbReference type="Gene3D" id="1.10.357.10">
    <property type="entry name" value="Tetracycline Repressor, domain 2"/>
    <property type="match status" value="1"/>
</dbReference>
<evidence type="ECO:0000313" key="5">
    <source>
        <dbReference type="EMBL" id="TCL58288.1"/>
    </source>
</evidence>
<keyword evidence="6" id="KW-1185">Reference proteome</keyword>
<dbReference type="Pfam" id="PF00440">
    <property type="entry name" value="TetR_N"/>
    <property type="match status" value="1"/>
</dbReference>
<dbReference type="InterPro" id="IPR050109">
    <property type="entry name" value="HTH-type_TetR-like_transc_reg"/>
</dbReference>
<dbReference type="PRINTS" id="PR00455">
    <property type="entry name" value="HTHTETR"/>
</dbReference>
<dbReference type="PROSITE" id="PS50977">
    <property type="entry name" value="HTH_TETR_2"/>
    <property type="match status" value="1"/>
</dbReference>
<dbReference type="SUPFAM" id="SSF46689">
    <property type="entry name" value="Homeodomain-like"/>
    <property type="match status" value="1"/>
</dbReference>
<proteinExistence type="predicted"/>
<dbReference type="Pfam" id="PF17938">
    <property type="entry name" value="TetR_C_29"/>
    <property type="match status" value="1"/>
</dbReference>
<name>A0A4R1QZ84_HYDET</name>
<organism evidence="5 6">
    <name type="scientific">Hydrogenispora ethanolica</name>
    <dbReference type="NCBI Taxonomy" id="1082276"/>
    <lineage>
        <taxon>Bacteria</taxon>
        <taxon>Bacillati</taxon>
        <taxon>Bacillota</taxon>
        <taxon>Hydrogenispora</taxon>
    </lineage>
</organism>
<dbReference type="InterPro" id="IPR036271">
    <property type="entry name" value="Tet_transcr_reg_TetR-rel_C_sf"/>
</dbReference>
<dbReference type="InterPro" id="IPR001647">
    <property type="entry name" value="HTH_TetR"/>
</dbReference>
<feature type="domain" description="HTH tetR-type" evidence="4">
    <location>
        <begin position="6"/>
        <end position="66"/>
    </location>
</feature>
<keyword evidence="3" id="KW-0472">Membrane</keyword>
<sequence length="210" mass="24208">MQKRALETKSKILAAARQEFSAKGFHGTTVDDISGRAGVNKQRIYAYFVNKENLFAEVLKDCYESIMNSEESFLALLEADIPHLAEILLRHYFLFHQSHPEFWRLIAWENLEGGAHLPVLKGLRNKTFQHLRKLYNKGQEQGIYSLEVSFETFIYTLSALAFFYFSNRLSMSLTLNQDLSSSEIQETLVRESLLMFRHEVRESGSAVSQS</sequence>
<evidence type="ECO:0000256" key="3">
    <source>
        <dbReference type="SAM" id="Phobius"/>
    </source>
</evidence>
<dbReference type="PANTHER" id="PTHR30328:SF54">
    <property type="entry name" value="HTH-TYPE TRANSCRIPTIONAL REPRESSOR SCO4008"/>
    <property type="match status" value="1"/>
</dbReference>
<keyword evidence="1 2" id="KW-0238">DNA-binding</keyword>
<keyword evidence="3" id="KW-0812">Transmembrane</keyword>
<dbReference type="OrthoDB" id="9815924at2"/>
<dbReference type="GO" id="GO:0006355">
    <property type="term" value="P:regulation of DNA-templated transcription"/>
    <property type="evidence" value="ECO:0007669"/>
    <property type="project" value="UniProtKB-ARBA"/>
</dbReference>
<dbReference type="Proteomes" id="UP000295008">
    <property type="component" value="Unassembled WGS sequence"/>
</dbReference>
<dbReference type="AlphaFoldDB" id="A0A4R1QZ84"/>
<dbReference type="EMBL" id="SLUN01000043">
    <property type="protein sequence ID" value="TCL58288.1"/>
    <property type="molecule type" value="Genomic_DNA"/>
</dbReference>
<dbReference type="InterPro" id="IPR041474">
    <property type="entry name" value="NicS_C"/>
</dbReference>